<dbReference type="Pfam" id="PF00590">
    <property type="entry name" value="TP_methylase"/>
    <property type="match status" value="1"/>
</dbReference>
<dbReference type="PANTHER" id="PTHR43182">
    <property type="entry name" value="COBALT-PRECORRIN-6B C(15)-METHYLTRANSFERASE (DECARBOXYLATING)"/>
    <property type="match status" value="1"/>
</dbReference>
<dbReference type="CDD" id="cd02440">
    <property type="entry name" value="AdoMet_MTases"/>
    <property type="match status" value="1"/>
</dbReference>
<keyword evidence="3 8" id="KW-0489">Methyltransferase</keyword>
<evidence type="ECO:0000256" key="4">
    <source>
        <dbReference type="ARBA" id="ARBA00022679"/>
    </source>
</evidence>
<accession>A0A0D8BI22</accession>
<dbReference type="PATRIC" id="fig|1502723.3.peg.6963"/>
<dbReference type="GO" id="GO:0032259">
    <property type="term" value="P:methylation"/>
    <property type="evidence" value="ECO:0007669"/>
    <property type="project" value="UniProtKB-KW"/>
</dbReference>
<sequence length="507" mass="52345">MSGLVSESEPSSDPRSADPCVSARVTVVGVGADGWTGLSTAARDAVRCADVLLGAQRQLDLIPERAGGHRITARRVTWPSPLLPALADLLAEHGIPVAGTSGVDADTGAQPGGDPRRPAARSSNPVGDVCVLASGDPMFHGIGTTLVRLLGADRVRVFTHPSSVSLACARLGWAMDGVDVVSAVGRPLAQVHAALAPHRRLLVLSADGTTPLALADLLVDRGYGASPMTVLERLGAADEAQQRATAHEWAVASAVWRDAASSHQGSTVGSPLGSRDDSPPGPSSEPTVRALRPPADLNVAAVEPCPGPGAAHRPRSPGLPDDAFEHDGQITKREIRAVTLARLGPVPGELLWDVGAGSGSIAIEWMRAHATCRAIAIEPRVDRAERIRRNATSLGVPGLQVVAGRAPQVLAGLPAPDAVFVGGGVTAVGLLEACWAALRGRGRLVVNAVTLESEAVLAAWYARRGGDLIRLSVSRASPVGGFTGWRSAMPVTQWTVWPGDHAADSGC</sequence>
<evidence type="ECO:0000256" key="2">
    <source>
        <dbReference type="ARBA" id="ARBA00022573"/>
    </source>
</evidence>
<feature type="region of interest" description="Disordered" evidence="6">
    <location>
        <begin position="262"/>
        <end position="291"/>
    </location>
</feature>
<dbReference type="InterPro" id="IPR014776">
    <property type="entry name" value="4pyrrole_Mease_sub2"/>
</dbReference>
<dbReference type="InterPro" id="IPR014777">
    <property type="entry name" value="4pyrrole_Mease_sub1"/>
</dbReference>
<dbReference type="SUPFAM" id="SSF53790">
    <property type="entry name" value="Tetrapyrrole methylase"/>
    <property type="match status" value="1"/>
</dbReference>
<dbReference type="UniPathway" id="UPA00148"/>
<dbReference type="Gene3D" id="3.40.1010.10">
    <property type="entry name" value="Cobalt-precorrin-4 Transmethylase, Domain 1"/>
    <property type="match status" value="1"/>
</dbReference>
<dbReference type="PANTHER" id="PTHR43182:SF1">
    <property type="entry name" value="COBALT-PRECORRIN-7 C(5)-METHYLTRANSFERASE"/>
    <property type="match status" value="1"/>
</dbReference>
<reference evidence="8 9" key="2">
    <citation type="journal article" date="2016" name="Genome Announc.">
        <title>Permanent Draft Genome Sequences for Two Variants of Frankia sp. Strain CpI1, the First Frankia Strain Isolated from Root Nodules of Comptonia peregrina.</title>
        <authorList>
            <person name="Oshone R."/>
            <person name="Hurst S.G.IV."/>
            <person name="Abebe-Akele F."/>
            <person name="Simpson S."/>
            <person name="Morris K."/>
            <person name="Thomas W.K."/>
            <person name="Tisa L.S."/>
        </authorList>
    </citation>
    <scope>NUCLEOTIDE SEQUENCE [LARGE SCALE GENOMIC DNA]</scope>
    <source>
        <strain evidence="9">CpI1-S</strain>
    </source>
</reference>
<proteinExistence type="predicted"/>
<dbReference type="NCBIfam" id="TIGR02467">
    <property type="entry name" value="CbiE"/>
    <property type="match status" value="1"/>
</dbReference>
<dbReference type="Proteomes" id="UP000032545">
    <property type="component" value="Unassembled WGS sequence"/>
</dbReference>
<feature type="region of interest" description="Disordered" evidence="6">
    <location>
        <begin position="304"/>
        <end position="325"/>
    </location>
</feature>
<comment type="caution">
    <text evidence="8">The sequence shown here is derived from an EMBL/GenBank/DDBJ whole genome shotgun (WGS) entry which is preliminary data.</text>
</comment>
<dbReference type="InterPro" id="IPR012818">
    <property type="entry name" value="CbiE"/>
</dbReference>
<reference evidence="9" key="1">
    <citation type="submission" date="2015-02" db="EMBL/GenBank/DDBJ databases">
        <title>Draft Genome of Frankia sp. CpI1-S.</title>
        <authorList>
            <person name="Oshone R.T."/>
            <person name="Ngom M."/>
            <person name="Ghodhbane-Gtari F."/>
            <person name="Gtari M."/>
            <person name="Morris K."/>
            <person name="Thomas K."/>
            <person name="Sen A."/>
            <person name="Tisa L.S."/>
        </authorList>
    </citation>
    <scope>NUCLEOTIDE SEQUENCE [LARGE SCALE GENOMIC DNA]</scope>
    <source>
        <strain evidence="9">CpI1-S</strain>
    </source>
</reference>
<dbReference type="InterPro" id="IPR035996">
    <property type="entry name" value="4pyrrol_Methylase_sf"/>
</dbReference>
<evidence type="ECO:0000256" key="3">
    <source>
        <dbReference type="ARBA" id="ARBA00022603"/>
    </source>
</evidence>
<dbReference type="Gene3D" id="3.40.50.150">
    <property type="entry name" value="Vaccinia Virus protein VP39"/>
    <property type="match status" value="1"/>
</dbReference>
<dbReference type="AlphaFoldDB" id="A0A0D8BI22"/>
<dbReference type="GO" id="GO:0009236">
    <property type="term" value="P:cobalamin biosynthetic process"/>
    <property type="evidence" value="ECO:0007669"/>
    <property type="project" value="UniProtKB-UniPathway"/>
</dbReference>
<dbReference type="InterPro" id="IPR014008">
    <property type="entry name" value="Cbl_synth_MTase_CbiT"/>
</dbReference>
<evidence type="ECO:0000313" key="9">
    <source>
        <dbReference type="Proteomes" id="UP000032545"/>
    </source>
</evidence>
<dbReference type="InterPro" id="IPR029063">
    <property type="entry name" value="SAM-dependent_MTases_sf"/>
</dbReference>
<feature type="region of interest" description="Disordered" evidence="6">
    <location>
        <begin position="101"/>
        <end position="124"/>
    </location>
</feature>
<evidence type="ECO:0000313" key="8">
    <source>
        <dbReference type="EMBL" id="KJE23898.1"/>
    </source>
</evidence>
<dbReference type="EMBL" id="JYFN01000010">
    <property type="protein sequence ID" value="KJE23898.1"/>
    <property type="molecule type" value="Genomic_DNA"/>
</dbReference>
<gene>
    <name evidence="8" type="ORF">FF36_01832</name>
</gene>
<dbReference type="InterPro" id="IPR050714">
    <property type="entry name" value="Cobalamin_biosynth_MTase"/>
</dbReference>
<evidence type="ECO:0000259" key="7">
    <source>
        <dbReference type="Pfam" id="PF00590"/>
    </source>
</evidence>
<keyword evidence="4 8" id="KW-0808">Transferase</keyword>
<comment type="pathway">
    <text evidence="1">Cofactor biosynthesis; adenosylcobalamin biosynthesis.</text>
</comment>
<keyword evidence="2" id="KW-0169">Cobalamin biosynthesis</keyword>
<evidence type="ECO:0000256" key="1">
    <source>
        <dbReference type="ARBA" id="ARBA00004953"/>
    </source>
</evidence>
<dbReference type="CDD" id="cd11644">
    <property type="entry name" value="Precorrin-6Y-MT"/>
    <property type="match status" value="1"/>
</dbReference>
<name>A0A0D8BI22_9ACTN</name>
<protein>
    <submittedName>
        <fullName evidence="8">Precorrin-6Y C5,15-methyltransferase (Decarboxylating)</fullName>
        <ecNumber evidence="8">2.1.1.132</ecNumber>
    </submittedName>
</protein>
<dbReference type="GO" id="GO:0046025">
    <property type="term" value="F:precorrin-6Y C5,15-methyltransferase (decarboxylating) activity"/>
    <property type="evidence" value="ECO:0007669"/>
    <property type="project" value="UniProtKB-EC"/>
</dbReference>
<keyword evidence="9" id="KW-1185">Reference proteome</keyword>
<dbReference type="GO" id="GO:0008276">
    <property type="term" value="F:protein methyltransferase activity"/>
    <property type="evidence" value="ECO:0007669"/>
    <property type="project" value="InterPro"/>
</dbReference>
<dbReference type="NCBIfam" id="TIGR02469">
    <property type="entry name" value="CbiT"/>
    <property type="match status" value="1"/>
</dbReference>
<feature type="domain" description="Tetrapyrrole methylase" evidence="7">
    <location>
        <begin position="24"/>
        <end position="248"/>
    </location>
</feature>
<keyword evidence="5" id="KW-0949">S-adenosyl-L-methionine</keyword>
<dbReference type="EC" id="2.1.1.132" evidence="8"/>
<dbReference type="InterPro" id="IPR000878">
    <property type="entry name" value="4pyrrol_Mease"/>
</dbReference>
<organism evidence="8 9">
    <name type="scientific">Frankia torreyi</name>
    <dbReference type="NCBI Taxonomy" id="1856"/>
    <lineage>
        <taxon>Bacteria</taxon>
        <taxon>Bacillati</taxon>
        <taxon>Actinomycetota</taxon>
        <taxon>Actinomycetes</taxon>
        <taxon>Frankiales</taxon>
        <taxon>Frankiaceae</taxon>
        <taxon>Frankia</taxon>
    </lineage>
</organism>
<evidence type="ECO:0000256" key="6">
    <source>
        <dbReference type="SAM" id="MobiDB-lite"/>
    </source>
</evidence>
<evidence type="ECO:0000256" key="5">
    <source>
        <dbReference type="ARBA" id="ARBA00022691"/>
    </source>
</evidence>
<dbReference type="Gene3D" id="3.30.950.10">
    <property type="entry name" value="Methyltransferase, Cobalt-precorrin-4 Transmethylase, Domain 2"/>
    <property type="match status" value="1"/>
</dbReference>
<dbReference type="SUPFAM" id="SSF53335">
    <property type="entry name" value="S-adenosyl-L-methionine-dependent methyltransferases"/>
    <property type="match status" value="1"/>
</dbReference>